<evidence type="ECO:0000313" key="3">
    <source>
        <dbReference type="Proteomes" id="UP000530514"/>
    </source>
</evidence>
<name>A0A7W2AHH1_9BACL</name>
<organism evidence="2 3">
    <name type="scientific">Thermoactinomyces daqus</name>
    <dbReference type="NCBI Taxonomy" id="1329516"/>
    <lineage>
        <taxon>Bacteria</taxon>
        <taxon>Bacillati</taxon>
        <taxon>Bacillota</taxon>
        <taxon>Bacilli</taxon>
        <taxon>Bacillales</taxon>
        <taxon>Thermoactinomycetaceae</taxon>
        <taxon>Thermoactinomyces</taxon>
    </lineage>
</organism>
<keyword evidence="1" id="KW-0732">Signal</keyword>
<comment type="caution">
    <text evidence="2">The sequence shown here is derived from an EMBL/GenBank/DDBJ whole genome shotgun (WGS) entry which is preliminary data.</text>
</comment>
<sequence>MKKRIILAVVVMISLLSLSGCSNLPATGVPTIHIGADDLIVAKDLKDMTEKAPFIVVGHYIKYVTSVNAARDVQNPAEPAKDVYDEAKVYEFKVDQVLKGTITNESILIHKVYSQEIKELKDENGQPLDIHVPNSTFLKPETGIKYILFLDKYPYMENTYSGSFANYEIKFNDQDQAVLKQPEAFSPQMVKANGKEINIQMEGETNFPDDVSGKSFKELTDTIRENARSSSTS</sequence>
<feature type="chain" id="PRO_5039322257" description="Lipoprotein" evidence="1">
    <location>
        <begin position="23"/>
        <end position="233"/>
    </location>
</feature>
<protein>
    <recommendedName>
        <fullName evidence="4">Lipoprotein</fullName>
    </recommendedName>
</protein>
<keyword evidence="3" id="KW-1185">Reference proteome</keyword>
<feature type="signal peptide" evidence="1">
    <location>
        <begin position="1"/>
        <end position="22"/>
    </location>
</feature>
<reference evidence="2 3" key="1">
    <citation type="submission" date="2020-07" db="EMBL/GenBank/DDBJ databases">
        <authorList>
            <person name="Feng H."/>
        </authorList>
    </citation>
    <scope>NUCLEOTIDE SEQUENCE [LARGE SCALE GENOMIC DNA]</scope>
    <source>
        <strain evidence="3">s-11</strain>
    </source>
</reference>
<evidence type="ECO:0008006" key="4">
    <source>
        <dbReference type="Google" id="ProtNLM"/>
    </source>
</evidence>
<dbReference type="AlphaFoldDB" id="A0A7W2AHH1"/>
<evidence type="ECO:0000313" key="2">
    <source>
        <dbReference type="EMBL" id="MBA4541694.1"/>
    </source>
</evidence>
<dbReference type="OrthoDB" id="2990034at2"/>
<dbReference type="PROSITE" id="PS51257">
    <property type="entry name" value="PROKAR_LIPOPROTEIN"/>
    <property type="match status" value="1"/>
</dbReference>
<dbReference type="RefSeq" id="WP_033101029.1">
    <property type="nucleotide sequence ID" value="NZ_JACEIP010000002.1"/>
</dbReference>
<evidence type="ECO:0000256" key="1">
    <source>
        <dbReference type="SAM" id="SignalP"/>
    </source>
</evidence>
<dbReference type="Proteomes" id="UP000530514">
    <property type="component" value="Unassembled WGS sequence"/>
</dbReference>
<gene>
    <name evidence="2" type="ORF">H1164_02090</name>
</gene>
<accession>A0A7W2AHH1</accession>
<dbReference type="EMBL" id="JACEIP010000002">
    <property type="protein sequence ID" value="MBA4541694.1"/>
    <property type="molecule type" value="Genomic_DNA"/>
</dbReference>
<proteinExistence type="predicted"/>